<evidence type="ECO:0000313" key="7">
    <source>
        <dbReference type="EMBL" id="EMR65862.1"/>
    </source>
</evidence>
<keyword evidence="4" id="KW-0677">Repeat</keyword>
<feature type="region of interest" description="Disordered" evidence="6">
    <location>
        <begin position="142"/>
        <end position="168"/>
    </location>
</feature>
<dbReference type="GO" id="GO:0010970">
    <property type="term" value="P:transport along microtubule"/>
    <property type="evidence" value="ECO:0007669"/>
    <property type="project" value="TreeGrafter"/>
</dbReference>
<keyword evidence="2" id="KW-0963">Cytoplasm</keyword>
<dbReference type="AlphaFoldDB" id="M7SNS7"/>
<dbReference type="InterPro" id="IPR036322">
    <property type="entry name" value="WD40_repeat_dom_sf"/>
</dbReference>
<dbReference type="PANTHER" id="PTHR12442">
    <property type="entry name" value="DYNEIN INTERMEDIATE CHAIN"/>
    <property type="match status" value="1"/>
</dbReference>
<comment type="subcellular location">
    <subcellularLocation>
        <location evidence="1">Cytoplasm</location>
    </subcellularLocation>
</comment>
<feature type="compositionally biased region" description="Polar residues" evidence="6">
    <location>
        <begin position="609"/>
        <end position="623"/>
    </location>
</feature>
<reference evidence="8" key="1">
    <citation type="journal article" date="2013" name="Genome Announc.">
        <title>Draft genome sequence of the grapevine dieback fungus Eutypa lata UCR-EL1.</title>
        <authorList>
            <person name="Blanco-Ulate B."/>
            <person name="Rolshausen P.E."/>
            <person name="Cantu D."/>
        </authorList>
    </citation>
    <scope>NUCLEOTIDE SEQUENCE [LARGE SCALE GENOMIC DNA]</scope>
    <source>
        <strain evidence="8">UCR-EL1</strain>
    </source>
</reference>
<protein>
    <submittedName>
        <fullName evidence="7">Putative cytoplasmic dynein 1 intermediate chain 2 protein</fullName>
    </submittedName>
</protein>
<dbReference type="PROSITE" id="PS50082">
    <property type="entry name" value="WD_REPEATS_2"/>
    <property type="match status" value="1"/>
</dbReference>
<evidence type="ECO:0000313" key="8">
    <source>
        <dbReference type="Proteomes" id="UP000012174"/>
    </source>
</evidence>
<dbReference type="InterPro" id="IPR015943">
    <property type="entry name" value="WD40/YVTN_repeat-like_dom_sf"/>
</dbReference>
<evidence type="ECO:0000256" key="4">
    <source>
        <dbReference type="ARBA" id="ARBA00022737"/>
    </source>
</evidence>
<dbReference type="PANTHER" id="PTHR12442:SF22">
    <property type="entry name" value="CYTOPLASMIC DYNEIN 1 INTERMEDIATE CHAIN-RELATED"/>
    <property type="match status" value="1"/>
</dbReference>
<dbReference type="GO" id="GO:0045503">
    <property type="term" value="F:dynein light chain binding"/>
    <property type="evidence" value="ECO:0007669"/>
    <property type="project" value="TreeGrafter"/>
</dbReference>
<keyword evidence="8" id="KW-1185">Reference proteome</keyword>
<dbReference type="OrthoDB" id="366230at2759"/>
<dbReference type="OMA" id="MAVNEPD"/>
<dbReference type="Gene3D" id="2.130.10.10">
    <property type="entry name" value="YVTN repeat-like/Quinoprotein amine dehydrogenase"/>
    <property type="match status" value="2"/>
</dbReference>
<dbReference type="EMBL" id="KB706771">
    <property type="protein sequence ID" value="EMR65862.1"/>
    <property type="molecule type" value="Genomic_DNA"/>
</dbReference>
<feature type="repeat" description="WD" evidence="5">
    <location>
        <begin position="492"/>
        <end position="539"/>
    </location>
</feature>
<accession>M7SNS7</accession>
<evidence type="ECO:0000256" key="6">
    <source>
        <dbReference type="SAM" id="MobiDB-lite"/>
    </source>
</evidence>
<gene>
    <name evidence="7" type="ORF">UCREL1_7148</name>
</gene>
<proteinExistence type="predicted"/>
<dbReference type="PROSITE" id="PS50294">
    <property type="entry name" value="WD_REPEATS_REGION"/>
    <property type="match status" value="1"/>
</dbReference>
<evidence type="ECO:0000256" key="5">
    <source>
        <dbReference type="PROSITE-ProRule" id="PRU00221"/>
    </source>
</evidence>
<dbReference type="InterPro" id="IPR050687">
    <property type="entry name" value="Dynein_IC"/>
</dbReference>
<dbReference type="FunFam" id="2.130.10.10:FF:000414">
    <property type="entry name" value="Cytoplasmic dynein intermediate chain"/>
    <property type="match status" value="1"/>
</dbReference>
<dbReference type="SUPFAM" id="SSF50978">
    <property type="entry name" value="WD40 repeat-like"/>
    <property type="match status" value="1"/>
</dbReference>
<dbReference type="KEGG" id="ela:UCREL1_7148"/>
<organism evidence="7 8">
    <name type="scientific">Eutypa lata (strain UCR-EL1)</name>
    <name type="common">Grapevine dieback disease fungus</name>
    <name type="synonym">Eutypa armeniacae</name>
    <dbReference type="NCBI Taxonomy" id="1287681"/>
    <lineage>
        <taxon>Eukaryota</taxon>
        <taxon>Fungi</taxon>
        <taxon>Dikarya</taxon>
        <taxon>Ascomycota</taxon>
        <taxon>Pezizomycotina</taxon>
        <taxon>Sordariomycetes</taxon>
        <taxon>Xylariomycetidae</taxon>
        <taxon>Xylariales</taxon>
        <taxon>Diatrypaceae</taxon>
        <taxon>Eutypa</taxon>
    </lineage>
</organism>
<feature type="region of interest" description="Disordered" evidence="6">
    <location>
        <begin position="21"/>
        <end position="94"/>
    </location>
</feature>
<dbReference type="InterPro" id="IPR001680">
    <property type="entry name" value="WD40_rpt"/>
</dbReference>
<evidence type="ECO:0000256" key="3">
    <source>
        <dbReference type="ARBA" id="ARBA00022574"/>
    </source>
</evidence>
<dbReference type="Pfam" id="PF00400">
    <property type="entry name" value="WD40"/>
    <property type="match status" value="2"/>
</dbReference>
<feature type="compositionally biased region" description="Polar residues" evidence="6">
    <location>
        <begin position="27"/>
        <end position="43"/>
    </location>
</feature>
<dbReference type="GO" id="GO:0045504">
    <property type="term" value="F:dynein heavy chain binding"/>
    <property type="evidence" value="ECO:0007669"/>
    <property type="project" value="TreeGrafter"/>
</dbReference>
<dbReference type="Proteomes" id="UP000012174">
    <property type="component" value="Unassembled WGS sequence"/>
</dbReference>
<feature type="compositionally biased region" description="Polar residues" evidence="6">
    <location>
        <begin position="64"/>
        <end position="83"/>
    </location>
</feature>
<evidence type="ECO:0000256" key="2">
    <source>
        <dbReference type="ARBA" id="ARBA00022490"/>
    </source>
</evidence>
<name>M7SNS7_EUTLA</name>
<dbReference type="STRING" id="1287681.M7SNS7"/>
<feature type="region of interest" description="Disordered" evidence="6">
    <location>
        <begin position="609"/>
        <end position="632"/>
    </location>
</feature>
<dbReference type="GO" id="GO:0005737">
    <property type="term" value="C:cytoplasm"/>
    <property type="evidence" value="ECO:0007669"/>
    <property type="project" value="UniProtKB-SubCell"/>
</dbReference>
<keyword evidence="3 5" id="KW-0853">WD repeat</keyword>
<dbReference type="HOGENOM" id="CLU_012999_2_0_1"/>
<dbReference type="eggNOG" id="KOG1587">
    <property type="taxonomic scope" value="Eukaryota"/>
</dbReference>
<dbReference type="SMART" id="SM00320">
    <property type="entry name" value="WD40"/>
    <property type="match status" value="5"/>
</dbReference>
<sequence length="732" mass="78459">MQQRRDEILAKKAKLAELKRQRELRANQATVGESRPGSISTGFASPIQRGSRPNSILSAGELSVENSEVASQANGQTVHNSTAPYHHHQKPPQQPLELATIPVLTVFECPPSPVKEVFTYSKGVQTNDDWTLPPTPRARAFSDLDEDYDLPPPGVTSTPSKRASRRLREREEELRENLRKEIEEELKAARELVTDGVLPNGTVVTANFPARALNDEELAALTASDDFVDFVDRSTKVIERALDVSNDYDILRDYSLQAHDIEDEDDHAGNTGGKGRRRVKEVVQFYDERWSKKRMVSSLDFSPAFPELLLASYTKNPSAPHDPDGVVQVWNRHLHDRPEFLFHAQSDILTAKFSPFHPNLIIGGTYSGQVLLWDTRAKSAPVQKTPLTGHGHTHPVYSVDIVGTQNANNIVSVSTDGALCVWSVDMLAQPQESLTLLTPPPNKFEDLAPTTMAFPQTDPTYFLIGSEEGPIYPCHRYDRAGAKAGVDARVSYRGHAAPVMSVAFHPARGPVDLGDLVLSSSLDWSVKLWRVRAPAATSTVAVNIGENGGAGTSIAPLADIPREDVVYDAAWSPVRPGVFALVDGAGNLEIWDLTVEAEIPVARISPSPLSAATGKSTAANVNNRDPKAGAAAGAANNINGTGGGGAGGAAAGNDGSGAAANPYRLRSLNKVAWEPGEGKRLATGGIEGVVSVFEVGSDLGGKEGARNEEWASVKKLVARLEAAGGGGAAGLL</sequence>
<dbReference type="GO" id="GO:0005868">
    <property type="term" value="C:cytoplasmic dynein complex"/>
    <property type="evidence" value="ECO:0007669"/>
    <property type="project" value="TreeGrafter"/>
</dbReference>
<evidence type="ECO:0000256" key="1">
    <source>
        <dbReference type="ARBA" id="ARBA00004496"/>
    </source>
</evidence>